<dbReference type="InterPro" id="IPR001388">
    <property type="entry name" value="Synaptobrevin-like"/>
</dbReference>
<dbReference type="GO" id="GO:0016020">
    <property type="term" value="C:membrane"/>
    <property type="evidence" value="ECO:0007669"/>
    <property type="project" value="InterPro"/>
</dbReference>
<dbReference type="STRING" id="48709.A0A1D2M2Z5"/>
<protein>
    <submittedName>
        <fullName evidence="4">Vesicle-associated membrane protein 8</fullName>
    </submittedName>
</protein>
<reference evidence="4 5" key="1">
    <citation type="journal article" date="2016" name="Genome Biol. Evol.">
        <title>Gene Family Evolution Reflects Adaptation to Soil Environmental Stressors in the Genome of the Collembolan Orchesella cincta.</title>
        <authorList>
            <person name="Faddeeva-Vakhrusheva A."/>
            <person name="Derks M.F."/>
            <person name="Anvar S.Y."/>
            <person name="Agamennone V."/>
            <person name="Suring W."/>
            <person name="Smit S."/>
            <person name="van Straalen N.M."/>
            <person name="Roelofs D."/>
        </authorList>
    </citation>
    <scope>NUCLEOTIDE SEQUENCE [LARGE SCALE GENOMIC DNA]</scope>
    <source>
        <tissue evidence="4">Mixed pool</tissue>
    </source>
</reference>
<keyword evidence="5" id="KW-1185">Reference proteome</keyword>
<dbReference type="AlphaFoldDB" id="A0A1D2M2Z5"/>
<name>A0A1D2M2Z5_ORCCI</name>
<dbReference type="InterPro" id="IPR042887">
    <property type="entry name" value="VAMP4"/>
</dbReference>
<dbReference type="GO" id="GO:0090161">
    <property type="term" value="P:Golgi ribbon formation"/>
    <property type="evidence" value="ECO:0007669"/>
    <property type="project" value="InterPro"/>
</dbReference>
<dbReference type="PANTHER" id="PTHR46897:SF1">
    <property type="entry name" value="VESICLE-ASSOCIATED MEMBRANE PROTEIN 4"/>
    <property type="match status" value="1"/>
</dbReference>
<feature type="non-terminal residue" evidence="4">
    <location>
        <position position="225"/>
    </location>
</feature>
<dbReference type="EMBL" id="LJIJ01005519">
    <property type="protein sequence ID" value="ODM87347.1"/>
    <property type="molecule type" value="Genomic_DNA"/>
</dbReference>
<dbReference type="OrthoDB" id="190375at2759"/>
<feature type="transmembrane region" description="Helical" evidence="2">
    <location>
        <begin position="200"/>
        <end position="220"/>
    </location>
</feature>
<keyword evidence="1" id="KW-0175">Coiled coil</keyword>
<dbReference type="Gene3D" id="1.20.5.110">
    <property type="match status" value="1"/>
</dbReference>
<evidence type="ECO:0000313" key="5">
    <source>
        <dbReference type="Proteomes" id="UP000094527"/>
    </source>
</evidence>
<keyword evidence="2" id="KW-1133">Transmembrane helix</keyword>
<evidence type="ECO:0000259" key="3">
    <source>
        <dbReference type="PROSITE" id="PS50892"/>
    </source>
</evidence>
<dbReference type="InterPro" id="IPR042855">
    <property type="entry name" value="V_SNARE_CC"/>
</dbReference>
<dbReference type="PRINTS" id="PR00219">
    <property type="entry name" value="SYNAPTOBREVN"/>
</dbReference>
<comment type="caution">
    <text evidence="4">The sequence shown here is derived from an EMBL/GenBank/DDBJ whole genome shotgun (WGS) entry which is preliminary data.</text>
</comment>
<dbReference type="Proteomes" id="UP000094527">
    <property type="component" value="Unassembled WGS sequence"/>
</dbReference>
<gene>
    <name evidence="4" type="ORF">Ocin01_19337</name>
</gene>
<dbReference type="SUPFAM" id="SSF58038">
    <property type="entry name" value="SNARE fusion complex"/>
    <property type="match status" value="1"/>
</dbReference>
<dbReference type="PROSITE" id="PS50892">
    <property type="entry name" value="V_SNARE"/>
    <property type="match status" value="1"/>
</dbReference>
<dbReference type="GO" id="GO:0016192">
    <property type="term" value="P:vesicle-mediated transport"/>
    <property type="evidence" value="ECO:0007669"/>
    <property type="project" value="InterPro"/>
</dbReference>
<keyword evidence="2" id="KW-0812">Transmembrane</keyword>
<dbReference type="OMA" id="EECANNR"/>
<keyword evidence="2" id="KW-0472">Membrane</keyword>
<feature type="domain" description="V-SNARE coiled-coil homology" evidence="3">
    <location>
        <begin position="136"/>
        <end position="196"/>
    </location>
</feature>
<organism evidence="4 5">
    <name type="scientific">Orchesella cincta</name>
    <name type="common">Springtail</name>
    <name type="synonym">Podura cincta</name>
    <dbReference type="NCBI Taxonomy" id="48709"/>
    <lineage>
        <taxon>Eukaryota</taxon>
        <taxon>Metazoa</taxon>
        <taxon>Ecdysozoa</taxon>
        <taxon>Arthropoda</taxon>
        <taxon>Hexapoda</taxon>
        <taxon>Collembola</taxon>
        <taxon>Entomobryomorpha</taxon>
        <taxon>Entomobryoidea</taxon>
        <taxon>Orchesellidae</taxon>
        <taxon>Orchesellinae</taxon>
        <taxon>Orchesella</taxon>
    </lineage>
</organism>
<evidence type="ECO:0000256" key="2">
    <source>
        <dbReference type="SAM" id="Phobius"/>
    </source>
</evidence>
<evidence type="ECO:0000256" key="1">
    <source>
        <dbReference type="PROSITE-ProRule" id="PRU00290"/>
    </source>
</evidence>
<dbReference type="PANTHER" id="PTHR46897">
    <property type="entry name" value="VESICLE-ASSOCIATED MEMBRANE PROTEIN 4"/>
    <property type="match status" value="1"/>
</dbReference>
<proteinExistence type="predicted"/>
<sequence>MEDLQNASDDEMDVLLSPSDSPRKLLLEECANNRTSQRERIFPFSLITDDTTSRPRPKSNAPIIVPVEMPESDDFFLHGPQAPILKIECSANDNRINGNCPSISSNDFQSAVPRSKSVRFEEPEELDGGGGESQDRIRNVQAQVTQVTQKMKDNIGRLLEREANLDSLADLTDQFHYTGDIYRQSTEHVRRKIVWRQQKTRLVLTAVFIFCTILLIVPLISKLLQ</sequence>
<dbReference type="Pfam" id="PF00957">
    <property type="entry name" value="Synaptobrevin"/>
    <property type="match status" value="1"/>
</dbReference>
<evidence type="ECO:0000313" key="4">
    <source>
        <dbReference type="EMBL" id="ODM87347.1"/>
    </source>
</evidence>
<accession>A0A1D2M2Z5</accession>